<sequence>MTREQFISGVVFKVGFLTYRGANTFSYNAKDNYMLKQTRSSIDERVVVNDYECNVSKVGKVWFEGYTHVMKKRVVVRYRFEDLVEFKEGV</sequence>
<organism evidence="1">
    <name type="scientific">uncultured Caudovirales phage</name>
    <dbReference type="NCBI Taxonomy" id="2100421"/>
    <lineage>
        <taxon>Viruses</taxon>
        <taxon>Duplodnaviria</taxon>
        <taxon>Heunggongvirae</taxon>
        <taxon>Uroviricota</taxon>
        <taxon>Caudoviricetes</taxon>
        <taxon>Peduoviridae</taxon>
        <taxon>Maltschvirus</taxon>
        <taxon>Maltschvirus maltsch</taxon>
    </lineage>
</organism>
<dbReference type="EMBL" id="LR796188">
    <property type="protein sequence ID" value="CAB4125262.1"/>
    <property type="molecule type" value="Genomic_DNA"/>
</dbReference>
<proteinExistence type="predicted"/>
<evidence type="ECO:0000313" key="1">
    <source>
        <dbReference type="EMBL" id="CAB4125262.1"/>
    </source>
</evidence>
<accession>A0A6J5KV91</accession>
<name>A0A6J5KV91_9CAUD</name>
<gene>
    <name evidence="1" type="ORF">UFOVP54_95</name>
</gene>
<protein>
    <submittedName>
        <fullName evidence="1">Uncharacterized protein</fullName>
    </submittedName>
</protein>
<reference evidence="1" key="1">
    <citation type="submission" date="2020-04" db="EMBL/GenBank/DDBJ databases">
        <authorList>
            <person name="Chiriac C."/>
            <person name="Salcher M."/>
            <person name="Ghai R."/>
            <person name="Kavagutti S V."/>
        </authorList>
    </citation>
    <scope>NUCLEOTIDE SEQUENCE</scope>
</reference>